<dbReference type="PANTHER" id="PTHR45848">
    <property type="entry name" value="DUAL SPECIFICITY PROTEIN PHOSPHATASE 12 FAMILY MEMBER"/>
    <property type="match status" value="1"/>
</dbReference>
<dbReference type="EMBL" id="JAXQNO010000006">
    <property type="protein sequence ID" value="KAK4796166.1"/>
    <property type="molecule type" value="Genomic_DNA"/>
</dbReference>
<keyword evidence="6" id="KW-1185">Reference proteome</keyword>
<evidence type="ECO:0000256" key="1">
    <source>
        <dbReference type="ARBA" id="ARBA00008601"/>
    </source>
</evidence>
<gene>
    <name evidence="5" type="ORF">SAY86_028492</name>
</gene>
<evidence type="ECO:0000256" key="2">
    <source>
        <dbReference type="ARBA" id="ARBA00013064"/>
    </source>
</evidence>
<evidence type="ECO:0000256" key="3">
    <source>
        <dbReference type="ARBA" id="ARBA00022801"/>
    </source>
</evidence>
<sequence length="159" mass="17930">MKSCHISGDWYSRGERIDSSMLAPDPGLSVELSSEVKTVQNGQSGQAFIYRCKNCRRIVASRENVVDHIPGEGETSFEWHKRKSGNPFNRDDEYECSSLFIEPLRWMKAVEEGAPEGKLFCAHCDARLGYFNWSGMQCSCGSWITPAFQLHKSRIGSSI</sequence>
<comment type="caution">
    <text evidence="5">The sequence shown here is derived from an EMBL/GenBank/DDBJ whole genome shotgun (WGS) entry which is preliminary data.</text>
</comment>
<comment type="similarity">
    <text evidence="1">Belongs to the protein-tyrosine phosphatase family. Non-receptor class dual specificity subfamily.</text>
</comment>
<organism evidence="5 6">
    <name type="scientific">Trapa natans</name>
    <name type="common">Water chestnut</name>
    <dbReference type="NCBI Taxonomy" id="22666"/>
    <lineage>
        <taxon>Eukaryota</taxon>
        <taxon>Viridiplantae</taxon>
        <taxon>Streptophyta</taxon>
        <taxon>Embryophyta</taxon>
        <taxon>Tracheophyta</taxon>
        <taxon>Spermatophyta</taxon>
        <taxon>Magnoliopsida</taxon>
        <taxon>eudicotyledons</taxon>
        <taxon>Gunneridae</taxon>
        <taxon>Pentapetalae</taxon>
        <taxon>rosids</taxon>
        <taxon>malvids</taxon>
        <taxon>Myrtales</taxon>
        <taxon>Lythraceae</taxon>
        <taxon>Trapa</taxon>
    </lineage>
</organism>
<dbReference type="Proteomes" id="UP001346149">
    <property type="component" value="Unassembled WGS sequence"/>
</dbReference>
<evidence type="ECO:0000313" key="5">
    <source>
        <dbReference type="EMBL" id="KAK4796166.1"/>
    </source>
</evidence>
<protein>
    <recommendedName>
        <fullName evidence="2">protein-tyrosine-phosphatase</fullName>
        <ecNumber evidence="2">3.1.3.48</ecNumber>
    </recommendedName>
</protein>
<dbReference type="GO" id="GO:0004725">
    <property type="term" value="F:protein tyrosine phosphatase activity"/>
    <property type="evidence" value="ECO:0007669"/>
    <property type="project" value="UniProtKB-EC"/>
</dbReference>
<proteinExistence type="inferred from homology"/>
<name>A0AAN7LZJ4_TRANT</name>
<keyword evidence="4" id="KW-0904">Protein phosphatase</keyword>
<reference evidence="5 6" key="1">
    <citation type="journal article" date="2023" name="Hortic Res">
        <title>Pangenome of water caltrop reveals structural variations and asymmetric subgenome divergence after allopolyploidization.</title>
        <authorList>
            <person name="Zhang X."/>
            <person name="Chen Y."/>
            <person name="Wang L."/>
            <person name="Yuan Y."/>
            <person name="Fang M."/>
            <person name="Shi L."/>
            <person name="Lu R."/>
            <person name="Comes H.P."/>
            <person name="Ma Y."/>
            <person name="Chen Y."/>
            <person name="Huang G."/>
            <person name="Zhou Y."/>
            <person name="Zheng Z."/>
            <person name="Qiu Y."/>
        </authorList>
    </citation>
    <scope>NUCLEOTIDE SEQUENCE [LARGE SCALE GENOMIC DNA]</scope>
    <source>
        <strain evidence="5">F231</strain>
    </source>
</reference>
<evidence type="ECO:0000256" key="4">
    <source>
        <dbReference type="ARBA" id="ARBA00022912"/>
    </source>
</evidence>
<dbReference type="PANTHER" id="PTHR45848:SF4">
    <property type="entry name" value="DUAL SPECIFICITY PROTEIN PHOSPHATASE 12"/>
    <property type="match status" value="1"/>
</dbReference>
<dbReference type="GO" id="GO:0008138">
    <property type="term" value="F:protein tyrosine/serine/threonine phosphatase activity"/>
    <property type="evidence" value="ECO:0007669"/>
    <property type="project" value="TreeGrafter"/>
</dbReference>
<dbReference type="AlphaFoldDB" id="A0AAN7LZJ4"/>
<evidence type="ECO:0000313" key="6">
    <source>
        <dbReference type="Proteomes" id="UP001346149"/>
    </source>
</evidence>
<accession>A0AAN7LZJ4</accession>
<keyword evidence="3" id="KW-0378">Hydrolase</keyword>
<dbReference type="EC" id="3.1.3.48" evidence="2"/>